<dbReference type="InterPro" id="IPR008211">
    <property type="entry name" value="Laminin_N"/>
</dbReference>
<feature type="coiled-coil region" evidence="11">
    <location>
        <begin position="1021"/>
        <end position="1048"/>
    </location>
</feature>
<dbReference type="SMART" id="SM00180">
    <property type="entry name" value="EGF_Lam"/>
    <property type="match status" value="11"/>
</dbReference>
<comment type="function">
    <text evidence="1">Binding to cells via a high affinity receptor, laminin is thought to mediate the attachment, migration and organization of cells into tissues during embryonic development by interacting with other extracellular matrix components.</text>
</comment>
<dbReference type="GO" id="GO:0009888">
    <property type="term" value="P:tissue development"/>
    <property type="evidence" value="ECO:0007669"/>
    <property type="project" value="TreeGrafter"/>
</dbReference>
<gene>
    <name evidence="16" type="primary">lamc3</name>
</gene>
<keyword evidence="3" id="KW-0964">Secreted</keyword>
<dbReference type="SMART" id="SM00136">
    <property type="entry name" value="LamNT"/>
    <property type="match status" value="1"/>
</dbReference>
<dbReference type="Proteomes" id="UP000472267">
    <property type="component" value="Unassembled WGS sequence"/>
</dbReference>
<evidence type="ECO:0000256" key="2">
    <source>
        <dbReference type="ARBA" id="ARBA00004302"/>
    </source>
</evidence>
<evidence type="ECO:0000259" key="14">
    <source>
        <dbReference type="PROSITE" id="PS51115"/>
    </source>
</evidence>
<keyword evidence="6" id="KW-0084">Basement membrane</keyword>
<sequence length="1523" mass="167287">MDASLLLSLLLSLHLHLAVRAAMDSCYDDEGRPNRCMPKFENVAFNRTVVASNVCGSPPEDYCMQTGSTRSCHVCDAADPERSHNVSLLTDFNRNDEPTWWQSQSMYYGIQHPNSVNLTLHLGKAFEITYIRLKFYTSRPESFAIYKRTEEDGSWLPYQYYSASCRKTYGKDAKGYIRPGDDERIAVCTDEFSDISPLTGGNVAFSTLEGRPSAYNFDKSLMLQEWVTASDLLISLDRLNTFGDEFFKDSKVLRSYFYAISDFSVGGRCKCNGHASECTEGEHGGLACACQHNTEGADCQRCRPFYQDRPWARATGDSANECLKCNCSGRSDECVFDAEQYRSTGSGGRCLSCRDNTDGPHCESCRENHYRNSPEEPCLPCNCNVNGSVSLQCDAEGRCVCRDGVTGEKCDTCRAGFHSLGPGGCRPCECDPSGSVDSCSPLDGRCFCKPNVEGQSCDRCRPGFFNLQQVNPAGCQPCFCFGHSLACSSSHRYAAVNITSDFLEDQDGWWGQFSGGMEYPLQWKEGEVYLLPLTEDDVGFYKAPEKFLGQRVHSYGQPLSITFTSETPELLPDHVSLLLQGAGIALSADLASRPALPSDPGHAPRRSFVVRLHEIEGRFKPSLSAFEFQHLLYNLTALKISNAGGHNYTSQLAGVTLTSAFIPSGPASPAAPWVESCSCPLGFTGQFCERCLSGFTREDPSRGPLSPCVPCNCHQHGSCHPETGVCECSHFTAGVTCERCLGGYHGNALIGTPGDCRPCPCPDGTSCAQIAETGQVVCTDCPAGQTGTRCQMCEDGYYGDPLGQSGPARPCARCDCNGNVDLNAVGVCDRVTGRCLKCLGHTEGDDCQRCRRGFYGDARVRTAGPKCRPCSCSPAGTAGRADECHPQTGNCLCLGHVTGRDCGRCEVGFFNLQPGIGCEMCKCNPIGSSSMACHPISGQCVCRAGVEGSLCDSCRVGFFGFSSRGCRACDCDPMGSVSMQCHSNGTCHCRQGFVGYKCDKCELNYFHDRETHQCEECPACYGLVKKQAEKLRTRLQDLEKLLARFDCRGRFGKHPHLLKYHMARLSEHEHQGEDTLPNALEDFLAFQEAREAFIKQFSLLEASSGTLLAQLHDITSALNCSISAAEEEGNETRKDESGRGVCQTFTGTLLTIAASQKQLKQATLDLHRTIIPFELVSGPNKWSNMVNESQVLMKSHEEAADHIEAVAARALTASKQTFGLLMDLLQDNSTEEYIRNLTRHDLARRTEELDQDIQAKDSIVDKLKEEAQPLIQTASKNMESMEDIRKVNSSSCLNFSSKLHDKKKKSFCLLYMAAEWPRRQSQTKVALKKEKPLEEKVLADVRRKVSQIEKMIKPALENASLAGNTSKEAELTAGAVAEVRVLCFHPPEAIVKMTLPTIQVFLLGSQGEVSLTGVKRDMEAAQLQLEAYSAALTELISKIGKPLSRMIFIRFDRILNETARRLSALRGSVESPALGAKIQRLHSAAREQRSRLSAMEQDIQEITEERDSLRDIASNLPESCPQA</sequence>
<dbReference type="FunFam" id="2.10.25.10:FF:000094">
    <property type="entry name" value="Laminin subunit alpha-2"/>
    <property type="match status" value="1"/>
</dbReference>
<proteinExistence type="predicted"/>
<feature type="disulfide bond" evidence="10">
    <location>
        <begin position="728"/>
        <end position="737"/>
    </location>
</feature>
<dbReference type="SMART" id="SM00181">
    <property type="entry name" value="EGF"/>
    <property type="match status" value="8"/>
</dbReference>
<evidence type="ECO:0000313" key="16">
    <source>
        <dbReference type="Ensembl" id="ENSSFAP00005029442.1"/>
    </source>
</evidence>
<evidence type="ECO:0000256" key="1">
    <source>
        <dbReference type="ARBA" id="ARBA00002418"/>
    </source>
</evidence>
<evidence type="ECO:0000256" key="8">
    <source>
        <dbReference type="ARBA" id="ARBA00023180"/>
    </source>
</evidence>
<dbReference type="Pfam" id="PF00055">
    <property type="entry name" value="Laminin_N"/>
    <property type="match status" value="1"/>
</dbReference>
<feature type="disulfide bond" evidence="10">
    <location>
        <begin position="893"/>
        <end position="902"/>
    </location>
</feature>
<feature type="coiled-coil region" evidence="11">
    <location>
        <begin position="1411"/>
        <end position="1438"/>
    </location>
</feature>
<feature type="domain" description="Laminin EGF-like" evidence="13">
    <location>
        <begin position="269"/>
        <end position="324"/>
    </location>
</feature>
<dbReference type="FunFam" id="2.10.25.10:FF:000188">
    <property type="entry name" value="Laminin subunit gamma 2"/>
    <property type="match status" value="1"/>
</dbReference>
<comment type="caution">
    <text evidence="10">Lacks conserved residue(s) required for the propagation of feature annotation.</text>
</comment>
<evidence type="ECO:0000313" key="17">
    <source>
        <dbReference type="Proteomes" id="UP000472267"/>
    </source>
</evidence>
<dbReference type="Gene3D" id="2.10.25.10">
    <property type="entry name" value="Laminin"/>
    <property type="match status" value="9"/>
</dbReference>
<dbReference type="PANTHER" id="PTHR10574">
    <property type="entry name" value="NETRIN/LAMININ-RELATED"/>
    <property type="match status" value="1"/>
</dbReference>
<evidence type="ECO:0000256" key="12">
    <source>
        <dbReference type="SAM" id="SignalP"/>
    </source>
</evidence>
<reference evidence="16" key="2">
    <citation type="submission" date="2025-09" db="UniProtKB">
        <authorList>
            <consortium name="Ensembl"/>
        </authorList>
    </citation>
    <scope>IDENTIFICATION</scope>
</reference>
<dbReference type="FunFam" id="2.10.25.10:FF:000193">
    <property type="entry name" value="Laminin subunit gamma 1"/>
    <property type="match status" value="1"/>
</dbReference>
<feature type="domain" description="Laminin EGF-like" evidence="13">
    <location>
        <begin position="921"/>
        <end position="968"/>
    </location>
</feature>
<evidence type="ECO:0000256" key="5">
    <source>
        <dbReference type="ARBA" id="ARBA00022737"/>
    </source>
</evidence>
<feature type="disulfide bond" evidence="10">
    <location>
        <begin position="381"/>
        <end position="393"/>
    </location>
</feature>
<dbReference type="Pfam" id="PF00053">
    <property type="entry name" value="EGF_laminin"/>
    <property type="match status" value="10"/>
</dbReference>
<accession>A0A672HK63</accession>
<dbReference type="FunFam" id="2.10.25.10:FF:000051">
    <property type="entry name" value="Laminin subunit alpha 4"/>
    <property type="match status" value="1"/>
</dbReference>
<keyword evidence="7 10" id="KW-1015">Disulfide bond</keyword>
<dbReference type="PROSITE" id="PS01248">
    <property type="entry name" value="EGF_LAM_1"/>
    <property type="match status" value="3"/>
</dbReference>
<reference evidence="16" key="1">
    <citation type="submission" date="2025-08" db="UniProtKB">
        <authorList>
            <consortium name="Ensembl"/>
        </authorList>
    </citation>
    <scope>IDENTIFICATION</scope>
</reference>
<evidence type="ECO:0000256" key="7">
    <source>
        <dbReference type="ARBA" id="ARBA00023157"/>
    </source>
</evidence>
<dbReference type="FunFam" id="2.60.120.260:FF:000018">
    <property type="entry name" value="Laminin subunit gamma 1"/>
    <property type="match status" value="1"/>
</dbReference>
<keyword evidence="17" id="KW-1185">Reference proteome</keyword>
<dbReference type="SMART" id="SM00281">
    <property type="entry name" value="LamB"/>
    <property type="match status" value="1"/>
</dbReference>
<evidence type="ECO:0000259" key="13">
    <source>
        <dbReference type="PROSITE" id="PS50027"/>
    </source>
</evidence>
<feature type="disulfide bond" evidence="10">
    <location>
        <begin position="969"/>
        <end position="981"/>
    </location>
</feature>
<dbReference type="InterPro" id="IPR002049">
    <property type="entry name" value="LE_dom"/>
</dbReference>
<dbReference type="SUPFAM" id="SSF57196">
    <property type="entry name" value="EGF/Laminin"/>
    <property type="match status" value="10"/>
</dbReference>
<dbReference type="Gene3D" id="2.60.120.260">
    <property type="entry name" value="Galactose-binding domain-like"/>
    <property type="match status" value="1"/>
</dbReference>
<keyword evidence="6" id="KW-0272">Extracellular matrix</keyword>
<feature type="disulfide bond" evidence="10">
    <location>
        <begin position="989"/>
        <end position="998"/>
    </location>
</feature>
<dbReference type="CDD" id="cd00055">
    <property type="entry name" value="EGF_Lam"/>
    <property type="match status" value="9"/>
</dbReference>
<keyword evidence="5" id="KW-0677">Repeat</keyword>
<evidence type="ECO:0000256" key="4">
    <source>
        <dbReference type="ARBA" id="ARBA00022729"/>
    </source>
</evidence>
<feature type="domain" description="Laminin N-terminal" evidence="15">
    <location>
        <begin position="32"/>
        <end position="268"/>
    </location>
</feature>
<dbReference type="Ensembl" id="ENSSFAT00005030524.1">
    <property type="protein sequence ID" value="ENSSFAP00005029442.1"/>
    <property type="gene ID" value="ENSSFAG00005014953.1"/>
</dbReference>
<evidence type="ECO:0000259" key="15">
    <source>
        <dbReference type="PROSITE" id="PS51117"/>
    </source>
</evidence>
<feature type="domain" description="Laminin EGF-like" evidence="13">
    <location>
        <begin position="711"/>
        <end position="758"/>
    </location>
</feature>
<dbReference type="GO" id="GO:0009887">
    <property type="term" value="P:animal organ morphogenesis"/>
    <property type="evidence" value="ECO:0007669"/>
    <property type="project" value="TreeGrafter"/>
</dbReference>
<dbReference type="PROSITE" id="PS51117">
    <property type="entry name" value="LAMININ_NTER"/>
    <property type="match status" value="1"/>
</dbReference>
<dbReference type="GO" id="GO:0005604">
    <property type="term" value="C:basement membrane"/>
    <property type="evidence" value="ECO:0007669"/>
    <property type="project" value="UniProtKB-SubCell"/>
</dbReference>
<feature type="chain" id="PRO_5025440166" evidence="12">
    <location>
        <begin position="22"/>
        <end position="1523"/>
    </location>
</feature>
<comment type="subcellular location">
    <subcellularLocation>
        <location evidence="2">Secreted</location>
        <location evidence="2">Extracellular space</location>
        <location evidence="2">Extracellular matrix</location>
        <location evidence="2">Basement membrane</location>
    </subcellularLocation>
</comment>
<dbReference type="FunFam" id="2.10.25.10:FF:000166">
    <property type="entry name" value="laminin subunit gamma-1"/>
    <property type="match status" value="1"/>
</dbReference>
<dbReference type="Pfam" id="PF24973">
    <property type="entry name" value="EGF_LMN_ATRN"/>
    <property type="match status" value="1"/>
</dbReference>
<dbReference type="PROSITE" id="PS51115">
    <property type="entry name" value="LAMININ_IVA"/>
    <property type="match status" value="1"/>
</dbReference>
<feature type="disulfide bond" evidence="10">
    <location>
        <begin position="290"/>
        <end position="299"/>
    </location>
</feature>
<evidence type="ECO:0000256" key="3">
    <source>
        <dbReference type="ARBA" id="ARBA00022525"/>
    </source>
</evidence>
<evidence type="ECO:0000256" key="9">
    <source>
        <dbReference type="ARBA" id="ARBA00023292"/>
    </source>
</evidence>
<keyword evidence="4 12" id="KW-0732">Signal</keyword>
<feature type="domain" description="Laminin EGF-like" evidence="13">
    <location>
        <begin position="814"/>
        <end position="869"/>
    </location>
</feature>
<dbReference type="InterPro" id="IPR000742">
    <property type="entry name" value="EGF"/>
</dbReference>
<dbReference type="GO" id="GO:0005576">
    <property type="term" value="C:extracellular region"/>
    <property type="evidence" value="ECO:0007669"/>
    <property type="project" value="UniProtKB-ARBA"/>
</dbReference>
<keyword evidence="8" id="KW-0325">Glycoprotein</keyword>
<feature type="disulfide bond" evidence="10">
    <location>
        <begin position="942"/>
        <end position="951"/>
    </location>
</feature>
<feature type="disulfide bond" evidence="10">
    <location>
        <begin position="838"/>
        <end position="847"/>
    </location>
</feature>
<dbReference type="PROSITE" id="PS50027">
    <property type="entry name" value="EGF_LAM_2"/>
    <property type="match status" value="8"/>
</dbReference>
<protein>
    <submittedName>
        <fullName evidence="16">Laminin, gamma 3</fullName>
    </submittedName>
</protein>
<feature type="domain" description="Laminin EGF-like" evidence="13">
    <location>
        <begin position="870"/>
        <end position="920"/>
    </location>
</feature>
<dbReference type="PRINTS" id="PR00011">
    <property type="entry name" value="EGFLAMININ"/>
</dbReference>
<dbReference type="InterPro" id="IPR000034">
    <property type="entry name" value="Laminin_IV"/>
</dbReference>
<dbReference type="FunFam" id="2.10.25.10:FF:000769">
    <property type="entry name" value="Laminin subunit gamma-1"/>
    <property type="match status" value="1"/>
</dbReference>
<organism evidence="16 17">
    <name type="scientific">Salarias fasciatus</name>
    <name type="common">Jewelled blenny</name>
    <name type="synonym">Blennius fasciatus</name>
    <dbReference type="NCBI Taxonomy" id="181472"/>
    <lineage>
        <taxon>Eukaryota</taxon>
        <taxon>Metazoa</taxon>
        <taxon>Chordata</taxon>
        <taxon>Craniata</taxon>
        <taxon>Vertebrata</taxon>
        <taxon>Euteleostomi</taxon>
        <taxon>Actinopterygii</taxon>
        <taxon>Neopterygii</taxon>
        <taxon>Teleostei</taxon>
        <taxon>Neoteleostei</taxon>
        <taxon>Acanthomorphata</taxon>
        <taxon>Ovalentaria</taxon>
        <taxon>Blenniimorphae</taxon>
        <taxon>Blenniiformes</taxon>
        <taxon>Blennioidei</taxon>
        <taxon>Blenniidae</taxon>
        <taxon>Salariinae</taxon>
        <taxon>Salarias</taxon>
    </lineage>
</organism>
<feature type="signal peptide" evidence="12">
    <location>
        <begin position="1"/>
        <end position="21"/>
    </location>
</feature>
<dbReference type="FunFam" id="2.10.25.10:FF:000105">
    <property type="entry name" value="laminin subunit gamma-1"/>
    <property type="match status" value="1"/>
</dbReference>
<dbReference type="Pfam" id="PF00052">
    <property type="entry name" value="Laminin_B"/>
    <property type="match status" value="1"/>
</dbReference>
<dbReference type="InterPro" id="IPR056863">
    <property type="entry name" value="LMN_ATRN_NET-like_EGF"/>
</dbReference>
<feature type="domain" description="Laminin IV type A" evidence="14">
    <location>
        <begin position="504"/>
        <end position="676"/>
    </location>
</feature>
<feature type="disulfide bond" evidence="10">
    <location>
        <begin position="923"/>
        <end position="940"/>
    </location>
</feature>
<dbReference type="InterPro" id="IPR050440">
    <property type="entry name" value="Laminin/Netrin_ECM"/>
</dbReference>
<dbReference type="FunCoup" id="A0A672HK63">
    <property type="interactions" value="279"/>
</dbReference>
<dbReference type="GO" id="GO:0007411">
    <property type="term" value="P:axon guidance"/>
    <property type="evidence" value="ECO:0007669"/>
    <property type="project" value="TreeGrafter"/>
</dbReference>
<feature type="domain" description="Laminin EGF-like" evidence="13">
    <location>
        <begin position="381"/>
        <end position="427"/>
    </location>
</feature>
<feature type="disulfide bond" evidence="10">
    <location>
        <begin position="448"/>
        <end position="457"/>
    </location>
</feature>
<keyword evidence="9 10" id="KW-0424">Laminin EGF-like domain</keyword>
<dbReference type="FunFam" id="2.10.25.10:FF:000163">
    <property type="entry name" value="laminin subunit gamma-1"/>
    <property type="match status" value="1"/>
</dbReference>
<dbReference type="FunFam" id="2.10.25.10:FF:000074">
    <property type="entry name" value="Laminin subunit alpha"/>
    <property type="match status" value="1"/>
</dbReference>
<keyword evidence="11" id="KW-0175">Coiled coil</keyword>
<feature type="disulfide bond" evidence="10">
    <location>
        <begin position="401"/>
        <end position="410"/>
    </location>
</feature>
<evidence type="ECO:0000256" key="6">
    <source>
        <dbReference type="ARBA" id="ARBA00022869"/>
    </source>
</evidence>
<feature type="disulfide bond" evidence="10">
    <location>
        <begin position="271"/>
        <end position="288"/>
    </location>
</feature>
<evidence type="ECO:0000256" key="10">
    <source>
        <dbReference type="PROSITE-ProRule" id="PRU00460"/>
    </source>
</evidence>
<feature type="domain" description="Laminin EGF-like" evidence="13">
    <location>
        <begin position="428"/>
        <end position="477"/>
    </location>
</feature>
<name>A0A672HK63_SALFA</name>
<feature type="domain" description="Laminin EGF-like" evidence="13">
    <location>
        <begin position="969"/>
        <end position="1016"/>
    </location>
</feature>
<feature type="disulfide bond" evidence="10">
    <location>
        <begin position="921"/>
        <end position="933"/>
    </location>
</feature>
<dbReference type="PANTHER" id="PTHR10574:SF240">
    <property type="entry name" value="LAMININ SUBUNIT GAMMA-3"/>
    <property type="match status" value="1"/>
</dbReference>
<evidence type="ECO:0000256" key="11">
    <source>
        <dbReference type="SAM" id="Coils"/>
    </source>
</evidence>
<dbReference type="InParanoid" id="A0A672HK63"/>
<feature type="coiled-coil region" evidence="11">
    <location>
        <begin position="1478"/>
        <end position="1512"/>
    </location>
</feature>